<dbReference type="Proteomes" id="UP001219355">
    <property type="component" value="Chromosome 1"/>
</dbReference>
<feature type="compositionally biased region" description="Low complexity" evidence="1">
    <location>
        <begin position="350"/>
        <end position="359"/>
    </location>
</feature>
<dbReference type="EMBL" id="CP120627">
    <property type="protein sequence ID" value="WEW55367.1"/>
    <property type="molecule type" value="Genomic_DNA"/>
</dbReference>
<gene>
    <name evidence="2" type="ORF">PRK78_000797</name>
</gene>
<feature type="compositionally biased region" description="Polar residues" evidence="1">
    <location>
        <begin position="293"/>
        <end position="303"/>
    </location>
</feature>
<evidence type="ECO:0000313" key="3">
    <source>
        <dbReference type="Proteomes" id="UP001219355"/>
    </source>
</evidence>
<accession>A0AAF0DBB3</accession>
<feature type="region of interest" description="Disordered" evidence="1">
    <location>
        <begin position="127"/>
        <end position="387"/>
    </location>
</feature>
<evidence type="ECO:0000313" key="2">
    <source>
        <dbReference type="EMBL" id="WEW55367.1"/>
    </source>
</evidence>
<keyword evidence="3" id="KW-1185">Reference proteome</keyword>
<feature type="compositionally biased region" description="Low complexity" evidence="1">
    <location>
        <begin position="151"/>
        <end position="160"/>
    </location>
</feature>
<feature type="compositionally biased region" description="Basic residues" evidence="1">
    <location>
        <begin position="221"/>
        <end position="238"/>
    </location>
</feature>
<evidence type="ECO:0000256" key="1">
    <source>
        <dbReference type="SAM" id="MobiDB-lite"/>
    </source>
</evidence>
<feature type="compositionally biased region" description="Low complexity" evidence="1">
    <location>
        <begin position="318"/>
        <end position="339"/>
    </location>
</feature>
<proteinExistence type="predicted"/>
<protein>
    <submittedName>
        <fullName evidence="2">Uncharacterized protein</fullName>
    </submittedName>
</protein>
<reference evidence="2" key="1">
    <citation type="submission" date="2023-03" db="EMBL/GenBank/DDBJ databases">
        <title>Emydomyces testavorans Genome Sequence.</title>
        <authorList>
            <person name="Hoyer L."/>
        </authorList>
    </citation>
    <scope>NUCLEOTIDE SEQUENCE</scope>
    <source>
        <strain evidence="2">16-2883</strain>
    </source>
</reference>
<organism evidence="2 3">
    <name type="scientific">Emydomyces testavorans</name>
    <dbReference type="NCBI Taxonomy" id="2070801"/>
    <lineage>
        <taxon>Eukaryota</taxon>
        <taxon>Fungi</taxon>
        <taxon>Dikarya</taxon>
        <taxon>Ascomycota</taxon>
        <taxon>Pezizomycotina</taxon>
        <taxon>Eurotiomycetes</taxon>
        <taxon>Eurotiomycetidae</taxon>
        <taxon>Onygenales</taxon>
        <taxon>Nannizziopsiaceae</taxon>
        <taxon>Emydomyces</taxon>
    </lineage>
</organism>
<feature type="compositionally biased region" description="Polar residues" evidence="1">
    <location>
        <begin position="180"/>
        <end position="190"/>
    </location>
</feature>
<sequence>MEEEVKTNYFQKIYVGHANRIITDYITRGTRHKISRAQIEMQILEQIEKSSLPTSYRIAWYALVLQTDTFDVYWLGQRDQHHLSRESIARLKPNMELINSCVFESPESSPANSDREMSNSPEVQLVPQVTHHSSSSSPIRDNSPNDHDSSSETSTSSPTPLARSGTQGQPEEDPIEGIATTASTESQPLHPNTGGKTIPELYATGAFRTPRKSTPKATPPTRKRRKSTGTLRPRKASRTKATTPKPKRPTAIKMPKSRPLTDIADVDENGDPILAATTPEQNAIDPDLEPIEQPSQTTITDPNPQRRAWETRRRKAAEAAVAKAAALAEKQGTTTTTTTPALPDAVEPPAATETSKAGEAGAGGGSRQKKTVRFTSPEIRLINEEEY</sequence>
<name>A0AAF0DBB3_9EURO</name>
<dbReference type="AlphaFoldDB" id="A0AAF0DBB3"/>